<evidence type="ECO:0000256" key="2">
    <source>
        <dbReference type="ARBA" id="ARBA00008320"/>
    </source>
</evidence>
<comment type="subcellular location">
    <subcellularLocation>
        <location evidence="1">Nucleus</location>
    </subcellularLocation>
</comment>
<dbReference type="AlphaFoldDB" id="A0AAV2IC37"/>
<dbReference type="PANTHER" id="PTHR12945:SF0">
    <property type="entry name" value="TRNA (ADENINE(58)-N(1))-METHYLTRANSFERASE NON-CATALYTIC SUBUNIT TRM6"/>
    <property type="match status" value="1"/>
</dbReference>
<dbReference type="GO" id="GO:0030488">
    <property type="term" value="P:tRNA methylation"/>
    <property type="evidence" value="ECO:0007669"/>
    <property type="project" value="InterPro"/>
</dbReference>
<dbReference type="GO" id="GO:0031515">
    <property type="term" value="C:tRNA (m1A) methyltransferase complex"/>
    <property type="evidence" value="ECO:0007669"/>
    <property type="project" value="InterPro"/>
</dbReference>
<evidence type="ECO:0000313" key="7">
    <source>
        <dbReference type="EMBL" id="CAL1544426.1"/>
    </source>
</evidence>
<dbReference type="EMBL" id="CAXITT010000620">
    <property type="protein sequence ID" value="CAL1544426.1"/>
    <property type="molecule type" value="Genomic_DNA"/>
</dbReference>
<dbReference type="PANTHER" id="PTHR12945">
    <property type="entry name" value="TRANSLATION INITIATION FACTOR EIF3-RELATED"/>
    <property type="match status" value="1"/>
</dbReference>
<dbReference type="Pfam" id="PF04189">
    <property type="entry name" value="Gcd10p"/>
    <property type="match status" value="1"/>
</dbReference>
<comment type="caution">
    <text evidence="7">The sequence shown here is derived from an EMBL/GenBank/DDBJ whole genome shotgun (WGS) entry which is preliminary data.</text>
</comment>
<name>A0AAV2IC37_LYMST</name>
<dbReference type="GO" id="GO:0005634">
    <property type="term" value="C:nucleus"/>
    <property type="evidence" value="ECO:0007669"/>
    <property type="project" value="UniProtKB-SubCell"/>
</dbReference>
<keyword evidence="5" id="KW-0539">Nucleus</keyword>
<dbReference type="InterPro" id="IPR017423">
    <property type="entry name" value="TRM6"/>
</dbReference>
<evidence type="ECO:0000256" key="5">
    <source>
        <dbReference type="ARBA" id="ARBA00023242"/>
    </source>
</evidence>
<evidence type="ECO:0000256" key="3">
    <source>
        <dbReference type="ARBA" id="ARBA00021704"/>
    </source>
</evidence>
<evidence type="ECO:0000256" key="1">
    <source>
        <dbReference type="ARBA" id="ARBA00004123"/>
    </source>
</evidence>
<evidence type="ECO:0000313" key="8">
    <source>
        <dbReference type="Proteomes" id="UP001497497"/>
    </source>
</evidence>
<reference evidence="7 8" key="1">
    <citation type="submission" date="2024-04" db="EMBL/GenBank/DDBJ databases">
        <authorList>
            <consortium name="Genoscope - CEA"/>
            <person name="William W."/>
        </authorList>
    </citation>
    <scope>NUCLEOTIDE SEQUENCE [LARGE SCALE GENOMIC DNA]</scope>
</reference>
<keyword evidence="4" id="KW-0819">tRNA processing</keyword>
<comment type="similarity">
    <text evidence="2">Belongs to the TRM6/GCD10 family.</text>
</comment>
<organism evidence="7 8">
    <name type="scientific">Lymnaea stagnalis</name>
    <name type="common">Great pond snail</name>
    <name type="synonym">Helix stagnalis</name>
    <dbReference type="NCBI Taxonomy" id="6523"/>
    <lineage>
        <taxon>Eukaryota</taxon>
        <taxon>Metazoa</taxon>
        <taxon>Spiralia</taxon>
        <taxon>Lophotrochozoa</taxon>
        <taxon>Mollusca</taxon>
        <taxon>Gastropoda</taxon>
        <taxon>Heterobranchia</taxon>
        <taxon>Euthyneura</taxon>
        <taxon>Panpulmonata</taxon>
        <taxon>Hygrophila</taxon>
        <taxon>Lymnaeoidea</taxon>
        <taxon>Lymnaeidae</taxon>
        <taxon>Lymnaea</taxon>
    </lineage>
</organism>
<sequence length="469" mass="53361">MSNSVVSEGDYVVFKRDGATRVFQMKKNRQVFFEKAKLSVDELIGQPFGSTFEFERGKIIKVESSRATELQIGGAEVTGADNRNLLDADSNQKMSLDDIMKMKEDGVRGEKIIEVLIENSETFKTKTQFSQAKYLKKKKQKHILRFKLLRPTTRLVVEIFSKEPNKICNMRPDTLSQLLSYSNVRWGSHVGVVETCQGLVLAALLERMGGQGKLIHFIPNTNDTMCRQVMDYFNFPKDHLSNFYYLPITALSNLQETEVKRQTQELGLDSLIPATTDEDFSDSNVKQECKPNQSLELPADEEVLEGEHQSLKELTDTKLVGDEKKNGADVEMLDSTVSQALNTKREMEAARDIKRQQRAERLKVASMIIKEKKLDSLVIACKYNPTPILMKLLDFVPPSRPVVVYCQFIEPLVECYSVIKEKQIGLQLKLSETWFREYQVLPQQTRPSINMSGTGGYLLTFMTTQPCPP</sequence>
<evidence type="ECO:0000256" key="6">
    <source>
        <dbReference type="ARBA" id="ARBA00032319"/>
    </source>
</evidence>
<accession>A0AAV2IC37</accession>
<evidence type="ECO:0000256" key="4">
    <source>
        <dbReference type="ARBA" id="ARBA00022694"/>
    </source>
</evidence>
<protein>
    <recommendedName>
        <fullName evidence="3">tRNA (adenine(58)-N(1))-methyltransferase non-catalytic subunit TRM6</fullName>
    </recommendedName>
    <alternativeName>
        <fullName evidence="6">tRNA(m1A58)-methyltransferase subunit TRM6</fullName>
    </alternativeName>
</protein>
<dbReference type="Proteomes" id="UP001497497">
    <property type="component" value="Unassembled WGS sequence"/>
</dbReference>
<gene>
    <name evidence="7" type="ORF">GSLYS_00017939001</name>
</gene>
<keyword evidence="8" id="KW-1185">Reference proteome</keyword>
<proteinExistence type="inferred from homology"/>